<keyword evidence="5" id="KW-1185">Reference proteome</keyword>
<keyword evidence="2" id="KW-0472">Membrane</keyword>
<gene>
    <name evidence="4" type="ORF">TCON_0201</name>
</gene>
<comment type="caution">
    <text evidence="4">The sequence shown here is derived from an EMBL/GenBank/DDBJ whole genome shotgun (WGS) entry which is preliminary data.</text>
</comment>
<keyword evidence="2" id="KW-0812">Transmembrane</keyword>
<evidence type="ECO:0000313" key="4">
    <source>
        <dbReference type="EMBL" id="KAF7684615.1"/>
    </source>
</evidence>
<dbReference type="Proteomes" id="UP001516464">
    <property type="component" value="Unassembled WGS sequence"/>
</dbReference>
<feature type="coiled-coil region" evidence="1">
    <location>
        <begin position="38"/>
        <end position="65"/>
    </location>
</feature>
<dbReference type="EMBL" id="SBIQ01000007">
    <property type="protein sequence ID" value="KAF7684615.1"/>
    <property type="molecule type" value="Genomic_DNA"/>
</dbReference>
<evidence type="ECO:0000256" key="3">
    <source>
        <dbReference type="SAM" id="SignalP"/>
    </source>
</evidence>
<protein>
    <submittedName>
        <fullName evidence="4">Uncharacterized protein</fullName>
    </submittedName>
</protein>
<accession>A0ABQ7I2C8</accession>
<evidence type="ECO:0000313" key="5">
    <source>
        <dbReference type="Proteomes" id="UP001516464"/>
    </source>
</evidence>
<sequence length="236" mass="27263">MQLRTFLMSSLLLKLICAEDIANIDGYISLTSCGYTDKETNAKMIEQYKKEVEDLDKTLKDTTDEAKKKDLNEKKEVASMRLEAYEFVKNDDKANAYFFVKIIKDDGVKCENLDLELMKKDGNKAVPIKFNNPPAFYNFTKGEKLFFFIIGFEFEKEKEYYFQLDATKKDNNSIREKEVFLVTNTFKIDKEGKVERIKGDDEGGFFSDYWIYLLIAAIVIVGCIAGFVIYKAATKK</sequence>
<feature type="transmembrane region" description="Helical" evidence="2">
    <location>
        <begin position="209"/>
        <end position="230"/>
    </location>
</feature>
<evidence type="ECO:0000256" key="2">
    <source>
        <dbReference type="SAM" id="Phobius"/>
    </source>
</evidence>
<feature type="chain" id="PRO_5046851102" evidence="3">
    <location>
        <begin position="19"/>
        <end position="236"/>
    </location>
</feature>
<reference evidence="4 5" key="1">
    <citation type="submission" date="2019-01" db="EMBL/GenBank/DDBJ databases">
        <title>Genomes sequencing and comparative genomics of infectious freshwater microsporidia, Cucumispora dikerogammari and Thelohania contejeani.</title>
        <authorList>
            <person name="Cormier A."/>
            <person name="Giraud I."/>
            <person name="Wattier R."/>
            <person name="Teixeira M."/>
            <person name="Grandjean F."/>
            <person name="Rigaud T."/>
            <person name="Cordaux R."/>
        </authorList>
    </citation>
    <scope>NUCLEOTIDE SEQUENCE [LARGE SCALE GENOMIC DNA]</scope>
    <source>
        <strain evidence="4">T1</strain>
        <tissue evidence="4">Spores</tissue>
    </source>
</reference>
<keyword evidence="2" id="KW-1133">Transmembrane helix</keyword>
<organism evidence="4 5">
    <name type="scientific">Astathelohania contejeani</name>
    <dbReference type="NCBI Taxonomy" id="164912"/>
    <lineage>
        <taxon>Eukaryota</taxon>
        <taxon>Fungi</taxon>
        <taxon>Fungi incertae sedis</taxon>
        <taxon>Microsporidia</taxon>
        <taxon>Astathelohaniidae</taxon>
        <taxon>Astathelohania</taxon>
    </lineage>
</organism>
<keyword evidence="3" id="KW-0732">Signal</keyword>
<evidence type="ECO:0000256" key="1">
    <source>
        <dbReference type="SAM" id="Coils"/>
    </source>
</evidence>
<keyword evidence="1" id="KW-0175">Coiled coil</keyword>
<proteinExistence type="predicted"/>
<name>A0ABQ7I2C8_9MICR</name>
<feature type="signal peptide" evidence="3">
    <location>
        <begin position="1"/>
        <end position="18"/>
    </location>
</feature>